<evidence type="ECO:0000259" key="2">
    <source>
        <dbReference type="Pfam" id="PF20769"/>
    </source>
</evidence>
<accession>A0A841TW85</accession>
<dbReference type="EMBL" id="JACJVR010000005">
    <property type="protein sequence ID" value="MBB6690140.1"/>
    <property type="molecule type" value="Genomic_DNA"/>
</dbReference>
<reference evidence="3 4" key="1">
    <citation type="submission" date="2020-08" db="EMBL/GenBank/DDBJ databases">
        <title>Cohnella phylogeny.</title>
        <authorList>
            <person name="Dunlap C."/>
        </authorList>
    </citation>
    <scope>NUCLEOTIDE SEQUENCE [LARGE SCALE GENOMIC DNA]</scope>
    <source>
        <strain evidence="3 4">DSM 25239</strain>
    </source>
</reference>
<dbReference type="Pfam" id="PF20769">
    <property type="entry name" value="YPEB_N"/>
    <property type="match status" value="1"/>
</dbReference>
<evidence type="ECO:0000259" key="1">
    <source>
        <dbReference type="Pfam" id="PF14620"/>
    </source>
</evidence>
<comment type="caution">
    <text evidence="3">The sequence shown here is derived from an EMBL/GenBank/DDBJ whole genome shotgun (WGS) entry which is preliminary data.</text>
</comment>
<feature type="domain" description="Sporulation protein YpeB N-terminal" evidence="2">
    <location>
        <begin position="30"/>
        <end position="167"/>
    </location>
</feature>
<sequence>MYKRLSAVLFPIATLLFVGSILWGYQEHQEKNAILIKAENQYQRAFHDLTNHMGRLQDELGQTLAVSSVSHGMQRKGLVKVWRLTGEAQNEINQLPLAMLPFNKAGDFLSRIADFAYNTSVRDLTKEPLSQDELKTMKSLYAKATDINRDLGKIQNAVLSDHLRWMDVEVAMAGKDEPHNNTIIDGFKAVDKKISSYPENDWGPSAMSTKRRRSVHVLSGRDATPDEIGRAALAFIGTTVHSGTGHNVHVSENGKNTDMPGYTATVAGANGENIQLNYTRKGGQLLWYMNARDVKARKLDFAEAKNKATQFLVRHGYKDMTPVTYDEYDHVAVFTYVALKDNVRIYPDKVTVRVALDNGEAVGLQASDHVFAPKTPAAGSPKIAKEKAQKALHPEFKVQNYSLAVIENEQNKPVLCHEFTGGVNGGKYRIYINADTGLEETVEKIPETARALLK</sequence>
<dbReference type="RefSeq" id="WP_185134172.1">
    <property type="nucleotide sequence ID" value="NZ_BORM01000006.1"/>
</dbReference>
<dbReference type="Proteomes" id="UP000553776">
    <property type="component" value="Unassembled WGS sequence"/>
</dbReference>
<dbReference type="InterPro" id="IPR014239">
    <property type="entry name" value="YpeB_PepSY1-2"/>
</dbReference>
<dbReference type="InterPro" id="IPR048402">
    <property type="entry name" value="YpeB_N"/>
</dbReference>
<keyword evidence="4" id="KW-1185">Reference proteome</keyword>
<dbReference type="Pfam" id="PF14620">
    <property type="entry name" value="YPEB_PepSY1-2"/>
    <property type="match status" value="1"/>
</dbReference>
<dbReference type="AlphaFoldDB" id="A0A841TW85"/>
<name>A0A841TW85_9BACL</name>
<proteinExistence type="predicted"/>
<gene>
    <name evidence="3" type="primary">ypeB</name>
    <name evidence="3" type="ORF">H7B90_01880</name>
</gene>
<organism evidence="3 4">
    <name type="scientific">Cohnella xylanilytica</name>
    <dbReference type="NCBI Taxonomy" id="557555"/>
    <lineage>
        <taxon>Bacteria</taxon>
        <taxon>Bacillati</taxon>
        <taxon>Bacillota</taxon>
        <taxon>Bacilli</taxon>
        <taxon>Bacillales</taxon>
        <taxon>Paenibacillaceae</taxon>
        <taxon>Cohnella</taxon>
    </lineage>
</organism>
<feature type="domain" description="Sporulation protein YpeB PepSY1 and PepSY2" evidence="1">
    <location>
        <begin position="185"/>
        <end position="371"/>
    </location>
</feature>
<evidence type="ECO:0000313" key="3">
    <source>
        <dbReference type="EMBL" id="MBB6690140.1"/>
    </source>
</evidence>
<dbReference type="GO" id="GO:0009847">
    <property type="term" value="P:spore germination"/>
    <property type="evidence" value="ECO:0007669"/>
    <property type="project" value="InterPro"/>
</dbReference>
<dbReference type="NCBIfam" id="TIGR02889">
    <property type="entry name" value="spore_YpeB"/>
    <property type="match status" value="1"/>
</dbReference>
<protein>
    <submittedName>
        <fullName evidence="3">Germination protein YpeB</fullName>
    </submittedName>
</protein>
<evidence type="ECO:0000313" key="4">
    <source>
        <dbReference type="Proteomes" id="UP000553776"/>
    </source>
</evidence>